<dbReference type="InterPro" id="IPR019734">
    <property type="entry name" value="TPR_rpt"/>
</dbReference>
<gene>
    <name evidence="4" type="ORF">ONB1V03_LOCUS6494</name>
</gene>
<dbReference type="EMBL" id="CAJPVJ010002926">
    <property type="protein sequence ID" value="CAG2166979.1"/>
    <property type="molecule type" value="Genomic_DNA"/>
</dbReference>
<protein>
    <submittedName>
        <fullName evidence="4">Uncharacterized protein</fullName>
    </submittedName>
</protein>
<comment type="subcellular location">
    <subcellularLocation>
        <location evidence="1">Nucleus</location>
    </subcellularLocation>
</comment>
<evidence type="ECO:0000256" key="2">
    <source>
        <dbReference type="ARBA" id="ARBA00023242"/>
    </source>
</evidence>
<organism evidence="4">
    <name type="scientific">Oppiella nova</name>
    <dbReference type="NCBI Taxonomy" id="334625"/>
    <lineage>
        <taxon>Eukaryota</taxon>
        <taxon>Metazoa</taxon>
        <taxon>Ecdysozoa</taxon>
        <taxon>Arthropoda</taxon>
        <taxon>Chelicerata</taxon>
        <taxon>Arachnida</taxon>
        <taxon>Acari</taxon>
        <taxon>Acariformes</taxon>
        <taxon>Sarcoptiformes</taxon>
        <taxon>Oribatida</taxon>
        <taxon>Brachypylina</taxon>
        <taxon>Oppioidea</taxon>
        <taxon>Oppiidae</taxon>
        <taxon>Oppiella</taxon>
    </lineage>
</organism>
<keyword evidence="5" id="KW-1185">Reference proteome</keyword>
<keyword evidence="3" id="KW-0802">TPR repeat</keyword>
<dbReference type="Proteomes" id="UP000728032">
    <property type="component" value="Unassembled WGS sequence"/>
</dbReference>
<evidence type="ECO:0000313" key="5">
    <source>
        <dbReference type="Proteomes" id="UP000728032"/>
    </source>
</evidence>
<dbReference type="GO" id="GO:0031491">
    <property type="term" value="F:nucleosome binding"/>
    <property type="evidence" value="ECO:0007669"/>
    <property type="project" value="TreeGrafter"/>
</dbReference>
<reference evidence="4" key="1">
    <citation type="submission" date="2020-11" db="EMBL/GenBank/DDBJ databases">
        <authorList>
            <person name="Tran Van P."/>
        </authorList>
    </citation>
    <scope>NUCLEOTIDE SEQUENCE</scope>
</reference>
<dbReference type="SUPFAM" id="SSF48452">
    <property type="entry name" value="TPR-like"/>
    <property type="match status" value="1"/>
</dbReference>
<feature type="repeat" description="TPR" evidence="3">
    <location>
        <begin position="366"/>
        <end position="399"/>
    </location>
</feature>
<proteinExistence type="predicted"/>
<dbReference type="EMBL" id="OC917751">
    <property type="protein sequence ID" value="CAD7647899.1"/>
    <property type="molecule type" value="Genomic_DNA"/>
</dbReference>
<accession>A0A7R9LU16</accession>
<keyword evidence="2" id="KW-0539">Nucleus</keyword>
<evidence type="ECO:0000313" key="4">
    <source>
        <dbReference type="EMBL" id="CAD7647899.1"/>
    </source>
</evidence>
<name>A0A7R9LU16_9ACAR</name>
<evidence type="ECO:0000256" key="1">
    <source>
        <dbReference type="ARBA" id="ARBA00004123"/>
    </source>
</evidence>
<dbReference type="GO" id="GO:0006325">
    <property type="term" value="P:chromatin organization"/>
    <property type="evidence" value="ECO:0007669"/>
    <property type="project" value="InterPro"/>
</dbReference>
<evidence type="ECO:0000256" key="3">
    <source>
        <dbReference type="PROSITE-ProRule" id="PRU00339"/>
    </source>
</evidence>
<sequence length="886" mass="101680">MTLTANELKFNRNEALFLTQMLVPLELMLTKDLFNEYSVRLSMLRGTKENDNDFLNHAIDILCENEIEVMSANKVTIKYCAIKSILESQSRESMSQMMAEHNFDQLIKILMSKPESELTADEIELLNEAIVSSELWQKGVDILSTRNDLNKECLITIQKCLETGKRARLKHPLAVKLVKLAAEGYSVLPWICLYWGLIAEGYVATNAKSQLITYLKLGHQYLGRRGTCTSHNGQFLLLALNHFIDVDVEDEIFRCFTCLYNFPVRRVASGPSVSNSNIHKSPHISLKWDYCEQLYDYFAPEELPEYDSLVRQTGITQDIEGLLLRVLELVPKHLQPNDKTDPIMKYIDSGDAIGGDVTTETTHITETIYYLLADYYFKNKEFNKARHFYVLDLTLNPNRFDSWAASALTRNFEVDQQLLSGENFEQSFFDLTFASQRCFQRALQLEPTATKLWIEFGHFVYNITSTTVRLRKTSLFATSQSELTTGAIDDSIQMAKDCFEKALKTDSGDEELWLPYYMLGKVCEKSSKTLGTGALLMAIRYYEWAEMCLFVDGTSYPKKIQYYNPPYLAVEALEIHYRIHVAILKYLTLHKKVSSRLLKRLRMHLIRALRSPFSKQTAPSSATSVAPVDHDYATAAAGVSGYQRSLSTDSVSELMNDLVDTVALREERVEIGSLREQLVMMCLRAMHRCVNRYPAHYKSIYRLANYYFLKNNYIMAKQLLVGQVVLRPQDHGAGGDGQDLTESVKLIPGLFAERKNNNLFNGIWRIPIDDIDRPGSFSAHMFRSTWLLIRVCTFTQDYQMLCTIAIQLARTPDKDKQFLRNSDRQILAKFSFESCNLLLKSHYGLSPMRDKVLMDVQRIHERLTKAGVFVSEANAMIREFIPAYRR</sequence>
<dbReference type="GO" id="GO:0005634">
    <property type="term" value="C:nucleus"/>
    <property type="evidence" value="ECO:0007669"/>
    <property type="project" value="UniProtKB-SubCell"/>
</dbReference>
<dbReference type="PROSITE" id="PS50005">
    <property type="entry name" value="TPR"/>
    <property type="match status" value="1"/>
</dbReference>
<dbReference type="Gene3D" id="1.25.40.10">
    <property type="entry name" value="Tetratricopeptide repeat domain"/>
    <property type="match status" value="1"/>
</dbReference>
<dbReference type="InterPro" id="IPR011990">
    <property type="entry name" value="TPR-like_helical_dom_sf"/>
</dbReference>
<dbReference type="AlphaFoldDB" id="A0A7R9LU16"/>
<dbReference type="OrthoDB" id="6376137at2759"/>
<dbReference type="PANTHER" id="PTHR15502">
    <property type="entry name" value="CALCINEURIN-BINDING PROTEIN CABIN 1-RELATED"/>
    <property type="match status" value="1"/>
</dbReference>
<dbReference type="PANTHER" id="PTHR15502:SF7">
    <property type="entry name" value="CALCINEURIN-BINDING PROTEIN CABIN-1"/>
    <property type="match status" value="1"/>
</dbReference>
<dbReference type="InterPro" id="IPR033053">
    <property type="entry name" value="Hir3/CABIN1"/>
</dbReference>